<feature type="region of interest" description="Disordered" evidence="1">
    <location>
        <begin position="123"/>
        <end position="150"/>
    </location>
</feature>
<feature type="compositionally biased region" description="Gly residues" evidence="1">
    <location>
        <begin position="123"/>
        <end position="136"/>
    </location>
</feature>
<dbReference type="InterPro" id="IPR015940">
    <property type="entry name" value="UBA"/>
</dbReference>
<dbReference type="SMART" id="SM00165">
    <property type="entry name" value="UBA"/>
    <property type="match status" value="1"/>
</dbReference>
<dbReference type="SUPFAM" id="SSF46934">
    <property type="entry name" value="UBA-like"/>
    <property type="match status" value="1"/>
</dbReference>
<feature type="region of interest" description="Disordered" evidence="1">
    <location>
        <begin position="20"/>
        <end position="78"/>
    </location>
</feature>
<keyword evidence="4" id="KW-1185">Reference proteome</keyword>
<gene>
    <name evidence="3" type="ORF">THAOC_13059</name>
</gene>
<comment type="caution">
    <text evidence="3">The sequence shown here is derived from an EMBL/GenBank/DDBJ whole genome shotgun (WGS) entry which is preliminary data.</text>
</comment>
<dbReference type="AlphaFoldDB" id="K0SL20"/>
<accession>K0SL20</accession>
<reference evidence="3 4" key="1">
    <citation type="journal article" date="2012" name="Genome Biol.">
        <title>Genome and low-iron response of an oceanic diatom adapted to chronic iron limitation.</title>
        <authorList>
            <person name="Lommer M."/>
            <person name="Specht M."/>
            <person name="Roy A.S."/>
            <person name="Kraemer L."/>
            <person name="Andreson R."/>
            <person name="Gutowska M.A."/>
            <person name="Wolf J."/>
            <person name="Bergner S.V."/>
            <person name="Schilhabel M.B."/>
            <person name="Klostermeier U.C."/>
            <person name="Beiko R.G."/>
            <person name="Rosenstiel P."/>
            <person name="Hippler M."/>
            <person name="Laroche J."/>
        </authorList>
    </citation>
    <scope>NUCLEOTIDE SEQUENCE [LARGE SCALE GENOMIC DNA]</scope>
    <source>
        <strain evidence="3 4">CCMP1005</strain>
    </source>
</reference>
<dbReference type="EMBL" id="AGNL01015308">
    <property type="protein sequence ID" value="EJK66040.1"/>
    <property type="molecule type" value="Genomic_DNA"/>
</dbReference>
<feature type="compositionally biased region" description="Acidic residues" evidence="1">
    <location>
        <begin position="30"/>
        <end position="51"/>
    </location>
</feature>
<feature type="compositionally biased region" description="Basic residues" evidence="1">
    <location>
        <begin position="235"/>
        <end position="247"/>
    </location>
</feature>
<feature type="compositionally biased region" description="Basic residues" evidence="1">
    <location>
        <begin position="256"/>
        <end position="266"/>
    </location>
</feature>
<evidence type="ECO:0000256" key="1">
    <source>
        <dbReference type="SAM" id="MobiDB-lite"/>
    </source>
</evidence>
<dbReference type="Proteomes" id="UP000266841">
    <property type="component" value="Unassembled WGS sequence"/>
</dbReference>
<feature type="domain" description="UBA" evidence="2">
    <location>
        <begin position="73"/>
        <end position="118"/>
    </location>
</feature>
<evidence type="ECO:0000259" key="2">
    <source>
        <dbReference type="PROSITE" id="PS50030"/>
    </source>
</evidence>
<dbReference type="Pfam" id="PF00627">
    <property type="entry name" value="UBA"/>
    <property type="match status" value="1"/>
</dbReference>
<sequence length="363" mass="37602">MKVSHPAAVRTLEMAYYEGRVDPYRGLGTTEEEGGGDAEGEADAPMEEEAGGNESDATRTRPEGGSEAGPDAALPEDAGAASETSLLVEMGFGRDLARAALERSGGDPSAAVDWLCGRDGGGGADPAGAGSGGAGDGPEANGPSYRPTLGGIAVPSSSPWLPCRSVLRSHCASCRVVGGTEGAVDRALRGGEVVSLDGEEDEEDGRGRGVYAVLTGCPTVDAWTLGRWDAHCKLAKKQKGGKRKKRRQAAEEERPARRRGGRGGRRGGRDEADTRREEGGRHRGAPPVRLQPSLPREPGGGRGRVHEVRREGPPRGPPGETGRGRPDGGGGKGGRRWRHRAEVTGVPRGGDAGRDGGRAVSHV</sequence>
<feature type="compositionally biased region" description="Basic and acidic residues" evidence="1">
    <location>
        <begin position="267"/>
        <end position="281"/>
    </location>
</feature>
<name>K0SL20_THAOC</name>
<feature type="compositionally biased region" description="Basic and acidic residues" evidence="1">
    <location>
        <begin position="304"/>
        <end position="313"/>
    </location>
</feature>
<organism evidence="3 4">
    <name type="scientific">Thalassiosira oceanica</name>
    <name type="common">Marine diatom</name>
    <dbReference type="NCBI Taxonomy" id="159749"/>
    <lineage>
        <taxon>Eukaryota</taxon>
        <taxon>Sar</taxon>
        <taxon>Stramenopiles</taxon>
        <taxon>Ochrophyta</taxon>
        <taxon>Bacillariophyta</taxon>
        <taxon>Coscinodiscophyceae</taxon>
        <taxon>Thalassiosirophycidae</taxon>
        <taxon>Thalassiosirales</taxon>
        <taxon>Thalassiosiraceae</taxon>
        <taxon>Thalassiosira</taxon>
    </lineage>
</organism>
<proteinExistence type="predicted"/>
<evidence type="ECO:0000313" key="3">
    <source>
        <dbReference type="EMBL" id="EJK66040.1"/>
    </source>
</evidence>
<dbReference type="Gene3D" id="1.10.8.10">
    <property type="entry name" value="DNA helicase RuvA subunit, C-terminal domain"/>
    <property type="match status" value="1"/>
</dbReference>
<feature type="region of interest" description="Disordered" evidence="1">
    <location>
        <begin position="235"/>
        <end position="363"/>
    </location>
</feature>
<dbReference type="InterPro" id="IPR009060">
    <property type="entry name" value="UBA-like_sf"/>
</dbReference>
<protein>
    <recommendedName>
        <fullName evidence="2">UBA domain-containing protein</fullName>
    </recommendedName>
</protein>
<dbReference type="CDD" id="cd14270">
    <property type="entry name" value="UBA"/>
    <property type="match status" value="1"/>
</dbReference>
<evidence type="ECO:0000313" key="4">
    <source>
        <dbReference type="Proteomes" id="UP000266841"/>
    </source>
</evidence>
<dbReference type="PROSITE" id="PS50030">
    <property type="entry name" value="UBA"/>
    <property type="match status" value="1"/>
</dbReference>